<dbReference type="Pfam" id="PF00127">
    <property type="entry name" value="Copper-bind"/>
    <property type="match status" value="1"/>
</dbReference>
<evidence type="ECO:0000313" key="5">
    <source>
        <dbReference type="EMBL" id="RXT25491.1"/>
    </source>
</evidence>
<dbReference type="PANTHER" id="PTHR36507:SF1">
    <property type="entry name" value="BLL1555 PROTEIN"/>
    <property type="match status" value="1"/>
</dbReference>
<protein>
    <recommendedName>
        <fullName evidence="4">Blue (type 1) copper domain-containing protein</fullName>
    </recommendedName>
</protein>
<accession>A0A4Q1U2S5</accession>
<dbReference type="InterPro" id="IPR000923">
    <property type="entry name" value="BlueCu_1"/>
</dbReference>
<name>A0A4Q1U2S5_RHILE</name>
<keyword evidence="2" id="KW-0186">Copper</keyword>
<dbReference type="RefSeq" id="WP_129419456.1">
    <property type="nucleotide sequence ID" value="NZ_MZMU01000010.1"/>
</dbReference>
<dbReference type="EMBL" id="MZMU01000010">
    <property type="protein sequence ID" value="RXT25491.1"/>
    <property type="molecule type" value="Genomic_DNA"/>
</dbReference>
<dbReference type="Gene3D" id="2.60.40.420">
    <property type="entry name" value="Cupredoxins - blue copper proteins"/>
    <property type="match status" value="1"/>
</dbReference>
<feature type="domain" description="Blue (type 1) copper" evidence="4">
    <location>
        <begin position="23"/>
        <end position="105"/>
    </location>
</feature>
<keyword evidence="3" id="KW-0732">Signal</keyword>
<evidence type="ECO:0000256" key="2">
    <source>
        <dbReference type="ARBA" id="ARBA00023008"/>
    </source>
</evidence>
<sequence length="106" mass="11347">MRQLILITFIVLTGFSMGALAASLTIHQQGRKFSSDSVSIKAGEKLTFVNDDTVPHNIYSASSGNEFNLGSQAPGTSTDVTFTEAGDVQVLCAIHPRMKMAVKITN</sequence>
<evidence type="ECO:0000256" key="1">
    <source>
        <dbReference type="ARBA" id="ARBA00022723"/>
    </source>
</evidence>
<gene>
    <name evidence="5" type="ORF">B5P46_15590</name>
</gene>
<reference evidence="5 6" key="1">
    <citation type="submission" date="2017-03" db="EMBL/GenBank/DDBJ databases">
        <authorList>
            <person name="Safronova V.I."/>
            <person name="Sazanova A.L."/>
            <person name="Chirak E.R."/>
        </authorList>
    </citation>
    <scope>NUCLEOTIDE SEQUENCE [LARGE SCALE GENOMIC DNA]</scope>
    <source>
        <strain evidence="5 6">Tri-43</strain>
    </source>
</reference>
<feature type="chain" id="PRO_5020404077" description="Blue (type 1) copper domain-containing protein" evidence="3">
    <location>
        <begin position="22"/>
        <end position="106"/>
    </location>
</feature>
<dbReference type="SUPFAM" id="SSF49503">
    <property type="entry name" value="Cupredoxins"/>
    <property type="match status" value="1"/>
</dbReference>
<dbReference type="PANTHER" id="PTHR36507">
    <property type="entry name" value="BLL1555 PROTEIN"/>
    <property type="match status" value="1"/>
</dbReference>
<dbReference type="GO" id="GO:0005507">
    <property type="term" value="F:copper ion binding"/>
    <property type="evidence" value="ECO:0007669"/>
    <property type="project" value="InterPro"/>
</dbReference>
<dbReference type="GO" id="GO:0009055">
    <property type="term" value="F:electron transfer activity"/>
    <property type="evidence" value="ECO:0007669"/>
    <property type="project" value="InterPro"/>
</dbReference>
<organism evidence="5 6">
    <name type="scientific">Rhizobium leguminosarum</name>
    <dbReference type="NCBI Taxonomy" id="384"/>
    <lineage>
        <taxon>Bacteria</taxon>
        <taxon>Pseudomonadati</taxon>
        <taxon>Pseudomonadota</taxon>
        <taxon>Alphaproteobacteria</taxon>
        <taxon>Hyphomicrobiales</taxon>
        <taxon>Rhizobiaceae</taxon>
        <taxon>Rhizobium/Agrobacterium group</taxon>
        <taxon>Rhizobium</taxon>
    </lineage>
</organism>
<dbReference type="InterPro" id="IPR052721">
    <property type="entry name" value="ET_Amicyanin"/>
</dbReference>
<dbReference type="AlphaFoldDB" id="A0A4Q1U2S5"/>
<comment type="caution">
    <text evidence="5">The sequence shown here is derived from an EMBL/GenBank/DDBJ whole genome shotgun (WGS) entry which is preliminary data.</text>
</comment>
<keyword evidence="1" id="KW-0479">Metal-binding</keyword>
<evidence type="ECO:0000259" key="4">
    <source>
        <dbReference type="Pfam" id="PF00127"/>
    </source>
</evidence>
<evidence type="ECO:0000313" key="6">
    <source>
        <dbReference type="Proteomes" id="UP000290767"/>
    </source>
</evidence>
<proteinExistence type="predicted"/>
<dbReference type="Proteomes" id="UP000290767">
    <property type="component" value="Unassembled WGS sequence"/>
</dbReference>
<feature type="signal peptide" evidence="3">
    <location>
        <begin position="1"/>
        <end position="21"/>
    </location>
</feature>
<evidence type="ECO:0000256" key="3">
    <source>
        <dbReference type="SAM" id="SignalP"/>
    </source>
</evidence>
<dbReference type="InterPro" id="IPR008972">
    <property type="entry name" value="Cupredoxin"/>
</dbReference>